<sequence>MAMGRKASDWTVEHTGTEGTVACAEYLGRFRVDRDGAVRITWSPPPGPAVDRGTISRAAQEAIEAAIRPRA</sequence>
<dbReference type="EMBL" id="JANX01000019">
    <property type="protein sequence ID" value="KGM35621.1"/>
    <property type="molecule type" value="Genomic_DNA"/>
</dbReference>
<comment type="caution">
    <text evidence="1">The sequence shown here is derived from an EMBL/GenBank/DDBJ whole genome shotgun (WGS) entry which is preliminary data.</text>
</comment>
<proteinExistence type="predicted"/>
<dbReference type="Proteomes" id="UP000029995">
    <property type="component" value="Unassembled WGS sequence"/>
</dbReference>
<protein>
    <submittedName>
        <fullName evidence="1">Uncharacterized protein</fullName>
    </submittedName>
</protein>
<dbReference type="RefSeq" id="WP_034831732.1">
    <property type="nucleotide sequence ID" value="NZ_JANX01000019.1"/>
</dbReference>
<evidence type="ECO:0000313" key="2">
    <source>
        <dbReference type="Proteomes" id="UP000029995"/>
    </source>
</evidence>
<accession>A0A0A0DA60</accession>
<organism evidence="1 2">
    <name type="scientific">Inquilinus limosus MP06</name>
    <dbReference type="NCBI Taxonomy" id="1398085"/>
    <lineage>
        <taxon>Bacteria</taxon>
        <taxon>Pseudomonadati</taxon>
        <taxon>Pseudomonadota</taxon>
        <taxon>Alphaproteobacteria</taxon>
        <taxon>Rhodospirillales</taxon>
        <taxon>Rhodospirillaceae</taxon>
        <taxon>Inquilinus</taxon>
    </lineage>
</organism>
<gene>
    <name evidence="1" type="ORF">P409_03475</name>
</gene>
<dbReference type="OrthoDB" id="292760at2"/>
<evidence type="ECO:0000313" key="1">
    <source>
        <dbReference type="EMBL" id="KGM35621.1"/>
    </source>
</evidence>
<dbReference type="AlphaFoldDB" id="A0A0A0DA60"/>
<reference evidence="1 2" key="1">
    <citation type="submission" date="2014-01" db="EMBL/GenBank/DDBJ databases">
        <title>Genome sequence determination for a cystic fibrosis isolate, Inquilinus limosus.</title>
        <authorList>
            <person name="Pino M."/>
            <person name="Di Conza J."/>
            <person name="Gutkind G."/>
        </authorList>
    </citation>
    <scope>NUCLEOTIDE SEQUENCE [LARGE SCALE GENOMIC DNA]</scope>
    <source>
        <strain evidence="1 2">MP06</strain>
    </source>
</reference>
<name>A0A0A0DA60_9PROT</name>